<keyword evidence="3" id="KW-1185">Reference proteome</keyword>
<reference evidence="2" key="1">
    <citation type="submission" date="2013-10" db="EMBL/GenBank/DDBJ databases">
        <title>Genomic analysis of the causative agents of coccidiosis in chickens.</title>
        <authorList>
            <person name="Reid A.J."/>
            <person name="Blake D."/>
            <person name="Billington K."/>
            <person name="Browne H."/>
            <person name="Dunn M."/>
            <person name="Hung S."/>
            <person name="Kawahara F."/>
            <person name="Miranda-Saavedra D."/>
            <person name="Mourier T."/>
            <person name="Nagra H."/>
            <person name="Otto T.D."/>
            <person name="Rawlings N."/>
            <person name="Sanchez A."/>
            <person name="Sanders M."/>
            <person name="Subramaniam C."/>
            <person name="Tay Y."/>
            <person name="Dear P."/>
            <person name="Doerig C."/>
            <person name="Gruber A."/>
            <person name="Parkinson J."/>
            <person name="Shirley M."/>
            <person name="Wan K.L."/>
            <person name="Berriman M."/>
            <person name="Tomley F."/>
            <person name="Pain A."/>
        </authorList>
    </citation>
    <scope>NUCLEOTIDE SEQUENCE [LARGE SCALE GENOMIC DNA]</scope>
    <source>
        <strain evidence="2">Houghton</strain>
    </source>
</reference>
<reference evidence="2" key="2">
    <citation type="submission" date="2013-10" db="EMBL/GenBank/DDBJ databases">
        <authorList>
            <person name="Aslett M."/>
        </authorList>
    </citation>
    <scope>NUCLEOTIDE SEQUENCE [LARGE SCALE GENOMIC DNA]</scope>
    <source>
        <strain evidence="2">Houghton</strain>
    </source>
</reference>
<gene>
    <name evidence="2" type="ORF">EBH_0073930</name>
</gene>
<dbReference type="VEuPathDB" id="ToxoDB:EBH_0073930"/>
<evidence type="ECO:0000256" key="1">
    <source>
        <dbReference type="SAM" id="MobiDB-lite"/>
    </source>
</evidence>
<protein>
    <submittedName>
        <fullName evidence="2">Uncharacterized protein</fullName>
    </submittedName>
</protein>
<accession>U6LXR5</accession>
<dbReference type="AlphaFoldDB" id="U6LXR5"/>
<evidence type="ECO:0000313" key="3">
    <source>
        <dbReference type="Proteomes" id="UP000030750"/>
    </source>
</evidence>
<feature type="region of interest" description="Disordered" evidence="1">
    <location>
        <begin position="1"/>
        <end position="22"/>
    </location>
</feature>
<dbReference type="Proteomes" id="UP000030750">
    <property type="component" value="Unassembled WGS sequence"/>
</dbReference>
<feature type="region of interest" description="Disordered" evidence="1">
    <location>
        <begin position="49"/>
        <end position="94"/>
    </location>
</feature>
<proteinExistence type="predicted"/>
<name>U6LXR5_9EIME</name>
<evidence type="ECO:0000313" key="2">
    <source>
        <dbReference type="EMBL" id="CDJ54048.1"/>
    </source>
</evidence>
<feature type="compositionally biased region" description="Gly residues" evidence="1">
    <location>
        <begin position="84"/>
        <end position="94"/>
    </location>
</feature>
<dbReference type="EMBL" id="HG713571">
    <property type="protein sequence ID" value="CDJ54048.1"/>
    <property type="molecule type" value="Genomic_DNA"/>
</dbReference>
<feature type="compositionally biased region" description="Basic and acidic residues" evidence="1">
    <location>
        <begin position="1"/>
        <end position="13"/>
    </location>
</feature>
<organism evidence="2 3">
    <name type="scientific">Eimeria brunetti</name>
    <dbReference type="NCBI Taxonomy" id="51314"/>
    <lineage>
        <taxon>Eukaryota</taxon>
        <taxon>Sar</taxon>
        <taxon>Alveolata</taxon>
        <taxon>Apicomplexa</taxon>
        <taxon>Conoidasida</taxon>
        <taxon>Coccidia</taxon>
        <taxon>Eucoccidiorida</taxon>
        <taxon>Eimeriorina</taxon>
        <taxon>Eimeriidae</taxon>
        <taxon>Eimeria</taxon>
    </lineage>
</organism>
<sequence length="220" mass="23323">MQVEKTKRTKETEEREEQTMDGGGTIMRLFSFPFCAGCVLLLLERLPGGGRSTSPSTRKAKPGNLKRGPGGQRREPHVESAAPCGGGDARLGGGRVSCERKPANGRLLGGHLRVAGAIRLEDVALRMVAELTEQLGHGWDTGGGGVADDVEVGRGEWVLAGHNFKGAEFSRGMAGSVVGELERRQEAFPLAFICLDIRAEHLLERAVDTLGLAVGLGVIG</sequence>